<keyword evidence="4 6" id="KW-1133">Transmembrane helix</keyword>
<comment type="caution">
    <text evidence="7">The sequence shown here is derived from an EMBL/GenBank/DDBJ whole genome shotgun (WGS) entry which is preliminary data.</text>
</comment>
<feature type="transmembrane region" description="Helical" evidence="6">
    <location>
        <begin position="12"/>
        <end position="35"/>
    </location>
</feature>
<dbReference type="InterPro" id="IPR005899">
    <property type="entry name" value="Na_pump_deCOase"/>
</dbReference>
<proteinExistence type="predicted"/>
<dbReference type="GO" id="GO:0015081">
    <property type="term" value="F:sodium ion transmembrane transporter activity"/>
    <property type="evidence" value="ECO:0007669"/>
    <property type="project" value="InterPro"/>
</dbReference>
<keyword evidence="5 6" id="KW-0472">Membrane</keyword>
<keyword evidence="2" id="KW-1003">Cell membrane</keyword>
<protein>
    <recommendedName>
        <fullName evidence="8">Oxaloacetate decarboxylase gamma chain</fullName>
    </recommendedName>
</protein>
<reference evidence="7" key="1">
    <citation type="submission" date="2019-08" db="EMBL/GenBank/DDBJ databases">
        <authorList>
            <person name="Kucharzyk K."/>
            <person name="Murdoch R.W."/>
            <person name="Higgins S."/>
            <person name="Loffler F."/>
        </authorList>
    </citation>
    <scope>NUCLEOTIDE SEQUENCE</scope>
</reference>
<evidence type="ECO:0000256" key="6">
    <source>
        <dbReference type="SAM" id="Phobius"/>
    </source>
</evidence>
<evidence type="ECO:0000256" key="4">
    <source>
        <dbReference type="ARBA" id="ARBA00022989"/>
    </source>
</evidence>
<gene>
    <name evidence="7" type="ORF">SDC9_102624</name>
</gene>
<sequence>MAMETNLGNAVIIAVVGFTVVFICLIFFAVVISAINKLDRVITESKQKKQLQNLQQNVAPAETEDVIPVIIAAAYSAVPGEVVVRKITFAHENEKDNTWKQISRSQNIHSHNIQKTRVIYESK</sequence>
<accession>A0A645ARY4</accession>
<evidence type="ECO:0008006" key="8">
    <source>
        <dbReference type="Google" id="ProtNLM"/>
    </source>
</evidence>
<dbReference type="GO" id="GO:0005886">
    <property type="term" value="C:plasma membrane"/>
    <property type="evidence" value="ECO:0007669"/>
    <property type="project" value="UniProtKB-SubCell"/>
</dbReference>
<organism evidence="7">
    <name type="scientific">bioreactor metagenome</name>
    <dbReference type="NCBI Taxonomy" id="1076179"/>
    <lineage>
        <taxon>unclassified sequences</taxon>
        <taxon>metagenomes</taxon>
        <taxon>ecological metagenomes</taxon>
    </lineage>
</organism>
<evidence type="ECO:0000256" key="3">
    <source>
        <dbReference type="ARBA" id="ARBA00022692"/>
    </source>
</evidence>
<dbReference type="GO" id="GO:0036376">
    <property type="term" value="P:sodium ion export across plasma membrane"/>
    <property type="evidence" value="ECO:0007669"/>
    <property type="project" value="InterPro"/>
</dbReference>
<evidence type="ECO:0000256" key="5">
    <source>
        <dbReference type="ARBA" id="ARBA00023136"/>
    </source>
</evidence>
<comment type="subcellular location">
    <subcellularLocation>
        <location evidence="1">Cell membrane</location>
    </subcellularLocation>
</comment>
<evidence type="ECO:0000256" key="1">
    <source>
        <dbReference type="ARBA" id="ARBA00004236"/>
    </source>
</evidence>
<dbReference type="EMBL" id="VSSQ01015456">
    <property type="protein sequence ID" value="MPM55827.1"/>
    <property type="molecule type" value="Genomic_DNA"/>
</dbReference>
<keyword evidence="3 6" id="KW-0812">Transmembrane</keyword>
<evidence type="ECO:0000256" key="2">
    <source>
        <dbReference type="ARBA" id="ARBA00022475"/>
    </source>
</evidence>
<dbReference type="Pfam" id="PF04277">
    <property type="entry name" value="OAD_gamma"/>
    <property type="match status" value="1"/>
</dbReference>
<evidence type="ECO:0000313" key="7">
    <source>
        <dbReference type="EMBL" id="MPM55827.1"/>
    </source>
</evidence>
<dbReference type="AlphaFoldDB" id="A0A645ARY4"/>
<name>A0A645ARY4_9ZZZZ</name>